<dbReference type="GO" id="GO:0004527">
    <property type="term" value="F:exonuclease activity"/>
    <property type="evidence" value="ECO:0007669"/>
    <property type="project" value="UniProtKB-KW"/>
</dbReference>
<evidence type="ECO:0000256" key="12">
    <source>
        <dbReference type="ARBA" id="ARBA00023211"/>
    </source>
</evidence>
<dbReference type="GO" id="GO:0051536">
    <property type="term" value="F:iron-sulfur cluster binding"/>
    <property type="evidence" value="ECO:0007669"/>
    <property type="project" value="UniProtKB-KW"/>
</dbReference>
<dbReference type="KEGG" id="dli:dnl_30690"/>
<evidence type="ECO:0000313" key="16">
    <source>
        <dbReference type="Proteomes" id="UP000663720"/>
    </source>
</evidence>
<reference evidence="15" key="1">
    <citation type="journal article" date="2021" name="Microb. Physiol.">
        <title>Proteogenomic Insights into the Physiology of Marine, Sulfate-Reducing, Filamentous Desulfonema limicola and Desulfonema magnum.</title>
        <authorList>
            <person name="Schnaars V."/>
            <person name="Wohlbrand L."/>
            <person name="Scheve S."/>
            <person name="Hinrichs C."/>
            <person name="Reinhardt R."/>
            <person name="Rabus R."/>
        </authorList>
    </citation>
    <scope>NUCLEOTIDE SEQUENCE</scope>
    <source>
        <strain evidence="15">5ac10</strain>
    </source>
</reference>
<proteinExistence type="inferred from homology"/>
<dbReference type="GO" id="GO:0046872">
    <property type="term" value="F:metal ion binding"/>
    <property type="evidence" value="ECO:0007669"/>
    <property type="project" value="UniProtKB-KW"/>
</dbReference>
<name>A0A975GGW1_9BACT</name>
<dbReference type="InterPro" id="IPR051827">
    <property type="entry name" value="Cas4_exonuclease"/>
</dbReference>
<comment type="cofactor">
    <cofactor evidence="1">
        <name>[4Fe-4S] cluster</name>
        <dbReference type="ChEBI" id="CHEBI:49883"/>
    </cofactor>
</comment>
<dbReference type="Proteomes" id="UP000663720">
    <property type="component" value="Chromosome"/>
</dbReference>
<evidence type="ECO:0000256" key="10">
    <source>
        <dbReference type="ARBA" id="ARBA00023014"/>
    </source>
</evidence>
<dbReference type="InterPro" id="IPR013343">
    <property type="entry name" value="CRISPR-assoc_prot_Cas4"/>
</dbReference>
<dbReference type="PANTHER" id="PTHR36531:SF6">
    <property type="entry name" value="DNA REPLICATION ATP-DEPENDENT HELICASE_NUCLEASE DNA2"/>
    <property type="match status" value="1"/>
</dbReference>
<keyword evidence="12 13" id="KW-0464">Manganese</keyword>
<comment type="cofactor">
    <cofactor evidence="13">
        <name>Mg(2+)</name>
        <dbReference type="ChEBI" id="CHEBI:18420"/>
    </cofactor>
    <cofactor evidence="13">
        <name>Mn(2+)</name>
        <dbReference type="ChEBI" id="CHEBI:29035"/>
    </cofactor>
    <text evidence="13">Mg(2+) or Mn(2+) required for ssDNA cleavage activity.</text>
</comment>
<keyword evidence="16" id="KW-1185">Reference proteome</keyword>
<dbReference type="PANTHER" id="PTHR36531">
    <property type="entry name" value="CRISPR-ASSOCIATED EXONUCLEASE CAS4"/>
    <property type="match status" value="1"/>
</dbReference>
<evidence type="ECO:0000256" key="11">
    <source>
        <dbReference type="ARBA" id="ARBA00023118"/>
    </source>
</evidence>
<sequence length="208" mass="24675">MNSISDHDNTDSSEPGFSITATDILEYLFCPRFTYFENVLDIPERQENRFKVQKGREIHEQVRKRNPEYLRKKQGVKDKKSDVYLACKNIRGVVDEILFFDDNTAAPLDYKYAEYKERTFKNHKFQLVFYGKLIQEHFQVQVNKGFLIYTRSSNKLVEVNITEKMYSDLDEIIKKLMKVILMGIYPEPTKYNARCSDCCYRNICEQVI</sequence>
<evidence type="ECO:0000256" key="6">
    <source>
        <dbReference type="ARBA" id="ARBA00022723"/>
    </source>
</evidence>
<evidence type="ECO:0000313" key="15">
    <source>
        <dbReference type="EMBL" id="QTA80756.1"/>
    </source>
</evidence>
<evidence type="ECO:0000256" key="3">
    <source>
        <dbReference type="ARBA" id="ARBA00012768"/>
    </source>
</evidence>
<evidence type="ECO:0000256" key="8">
    <source>
        <dbReference type="ARBA" id="ARBA00022839"/>
    </source>
</evidence>
<protein>
    <recommendedName>
        <fullName evidence="4 13">CRISPR-associated exonuclease Cas4</fullName>
        <ecNumber evidence="3 13">3.1.12.1</ecNumber>
    </recommendedName>
</protein>
<keyword evidence="9 13" id="KW-0408">Iron</keyword>
<keyword evidence="7 13" id="KW-0378">Hydrolase</keyword>
<dbReference type="EC" id="3.1.12.1" evidence="3 13"/>
<evidence type="ECO:0000259" key="14">
    <source>
        <dbReference type="Pfam" id="PF01930"/>
    </source>
</evidence>
<evidence type="ECO:0000256" key="7">
    <source>
        <dbReference type="ARBA" id="ARBA00022801"/>
    </source>
</evidence>
<keyword evidence="6 13" id="KW-0479">Metal-binding</keyword>
<dbReference type="GO" id="GO:0051607">
    <property type="term" value="P:defense response to virus"/>
    <property type="evidence" value="ECO:0007669"/>
    <property type="project" value="UniProtKB-KW"/>
</dbReference>
<comment type="similarity">
    <text evidence="2 13">Belongs to the CRISPR-associated exonuclease Cas4 family.</text>
</comment>
<keyword evidence="11 13" id="KW-0051">Antiviral defense</keyword>
<keyword evidence="5 13" id="KW-0540">Nuclease</keyword>
<gene>
    <name evidence="15" type="ORF">dnl_30690</name>
</gene>
<comment type="function">
    <text evidence="13">CRISPR (clustered regularly interspaced short palindromic repeat) is an adaptive immune system that provides protection against mobile genetic elements (viruses, transposable elements and conjugative plasmids). CRISPR clusters contain sequences complementary to antecedent mobile elements and target invading nucleic acids. CRISPR clusters are transcribed and processed into CRISPR RNA (crRNA).</text>
</comment>
<dbReference type="EMBL" id="CP061799">
    <property type="protein sequence ID" value="QTA80756.1"/>
    <property type="molecule type" value="Genomic_DNA"/>
</dbReference>
<dbReference type="NCBIfam" id="TIGR00372">
    <property type="entry name" value="cas4"/>
    <property type="match status" value="1"/>
</dbReference>
<evidence type="ECO:0000256" key="4">
    <source>
        <dbReference type="ARBA" id="ARBA00020049"/>
    </source>
</evidence>
<keyword evidence="8 13" id="KW-0269">Exonuclease</keyword>
<evidence type="ECO:0000256" key="9">
    <source>
        <dbReference type="ARBA" id="ARBA00023004"/>
    </source>
</evidence>
<feature type="domain" description="DUF83" evidence="14">
    <location>
        <begin position="21"/>
        <end position="204"/>
    </location>
</feature>
<keyword evidence="10 13" id="KW-0411">Iron-sulfur</keyword>
<dbReference type="Gene3D" id="3.90.320.10">
    <property type="match status" value="1"/>
</dbReference>
<dbReference type="InterPro" id="IPR022765">
    <property type="entry name" value="Dna2/Cas4_DUF83"/>
</dbReference>
<dbReference type="AlphaFoldDB" id="A0A975GGW1"/>
<evidence type="ECO:0000256" key="13">
    <source>
        <dbReference type="RuleBase" id="RU365022"/>
    </source>
</evidence>
<evidence type="ECO:0000256" key="5">
    <source>
        <dbReference type="ARBA" id="ARBA00022722"/>
    </source>
</evidence>
<dbReference type="InterPro" id="IPR011604">
    <property type="entry name" value="PDDEXK-like_dom_sf"/>
</dbReference>
<dbReference type="Pfam" id="PF01930">
    <property type="entry name" value="Cas_Cas4"/>
    <property type="match status" value="1"/>
</dbReference>
<evidence type="ECO:0000256" key="1">
    <source>
        <dbReference type="ARBA" id="ARBA00001966"/>
    </source>
</evidence>
<accession>A0A975GGW1</accession>
<comment type="cofactor">
    <cofactor evidence="13">
        <name>iron-sulfur cluster</name>
        <dbReference type="ChEBI" id="CHEBI:30408"/>
    </cofactor>
</comment>
<evidence type="ECO:0000256" key="2">
    <source>
        <dbReference type="ARBA" id="ARBA00009189"/>
    </source>
</evidence>
<organism evidence="15 16">
    <name type="scientific">Desulfonema limicola</name>
    <dbReference type="NCBI Taxonomy" id="45656"/>
    <lineage>
        <taxon>Bacteria</taxon>
        <taxon>Pseudomonadati</taxon>
        <taxon>Thermodesulfobacteriota</taxon>
        <taxon>Desulfobacteria</taxon>
        <taxon>Desulfobacterales</taxon>
        <taxon>Desulfococcaceae</taxon>
        <taxon>Desulfonema</taxon>
    </lineage>
</organism>